<proteinExistence type="predicted"/>
<organism evidence="1 2">
    <name type="scientific">Panicum miliaceum</name>
    <name type="common">Proso millet</name>
    <name type="synonym">Broomcorn millet</name>
    <dbReference type="NCBI Taxonomy" id="4540"/>
    <lineage>
        <taxon>Eukaryota</taxon>
        <taxon>Viridiplantae</taxon>
        <taxon>Streptophyta</taxon>
        <taxon>Embryophyta</taxon>
        <taxon>Tracheophyta</taxon>
        <taxon>Spermatophyta</taxon>
        <taxon>Magnoliopsida</taxon>
        <taxon>Liliopsida</taxon>
        <taxon>Poales</taxon>
        <taxon>Poaceae</taxon>
        <taxon>PACMAD clade</taxon>
        <taxon>Panicoideae</taxon>
        <taxon>Panicodae</taxon>
        <taxon>Paniceae</taxon>
        <taxon>Panicinae</taxon>
        <taxon>Panicum</taxon>
        <taxon>Panicum sect. Panicum</taxon>
    </lineage>
</organism>
<accession>A0A3L6QA60</accession>
<dbReference type="Proteomes" id="UP000275267">
    <property type="component" value="Unassembled WGS sequence"/>
</dbReference>
<sequence length="198" mass="21375">MAAVPVYSITRAEIDEFWRRKEVEAEERRLAAEKEAARVMAKTLKMEDYALFEQMMREILKEGNTGDGATAAMVPTAAGGTEARIMGIKHCICLGRLDGLGVVARGPARDASWRSRHASSQRLAHGRGWCQQQAGPRGALAHAASGQARGAVPRAAGGQIPGALRCAAPNARPQAYFLGRRGKFFSWAGSKKLDELDT</sequence>
<evidence type="ECO:0000313" key="2">
    <source>
        <dbReference type="Proteomes" id="UP000275267"/>
    </source>
</evidence>
<gene>
    <name evidence="1" type="ORF">C2845_PM15G17600</name>
</gene>
<comment type="caution">
    <text evidence="1">The sequence shown here is derived from an EMBL/GenBank/DDBJ whole genome shotgun (WGS) entry which is preliminary data.</text>
</comment>
<protein>
    <submittedName>
        <fullName evidence="1">Uncharacterized protein</fullName>
    </submittedName>
</protein>
<reference evidence="2" key="1">
    <citation type="journal article" date="2019" name="Nat. Commun.">
        <title>The genome of broomcorn millet.</title>
        <authorList>
            <person name="Zou C."/>
            <person name="Miki D."/>
            <person name="Li D."/>
            <person name="Tang Q."/>
            <person name="Xiao L."/>
            <person name="Rajput S."/>
            <person name="Deng P."/>
            <person name="Jia W."/>
            <person name="Huang R."/>
            <person name="Zhang M."/>
            <person name="Sun Y."/>
            <person name="Hu J."/>
            <person name="Fu X."/>
            <person name="Schnable P.S."/>
            <person name="Li F."/>
            <person name="Zhang H."/>
            <person name="Feng B."/>
            <person name="Zhu X."/>
            <person name="Liu R."/>
            <person name="Schnable J.C."/>
            <person name="Zhu J.-K."/>
            <person name="Zhang H."/>
        </authorList>
    </citation>
    <scope>NUCLEOTIDE SEQUENCE [LARGE SCALE GENOMIC DNA]</scope>
</reference>
<dbReference type="OrthoDB" id="1932217at2759"/>
<keyword evidence="2" id="KW-1185">Reference proteome</keyword>
<dbReference type="STRING" id="4540.A0A3L6QA60"/>
<dbReference type="PANTHER" id="PTHR33872:SF7">
    <property type="entry name" value="OSJNBA0084K11.10-LIKE PROTEIN"/>
    <property type="match status" value="1"/>
</dbReference>
<dbReference type="PANTHER" id="PTHR33872">
    <property type="entry name" value="DNA POLYMERASE EPSILON CATALYTIC SUBUNIT A"/>
    <property type="match status" value="1"/>
</dbReference>
<evidence type="ECO:0000313" key="1">
    <source>
        <dbReference type="EMBL" id="RLM75504.1"/>
    </source>
</evidence>
<dbReference type="AlphaFoldDB" id="A0A3L6QA60"/>
<dbReference type="EMBL" id="PQIB02000013">
    <property type="protein sequence ID" value="RLM75504.1"/>
    <property type="molecule type" value="Genomic_DNA"/>
</dbReference>
<name>A0A3L6QA60_PANMI</name>